<dbReference type="Proteomes" id="UP000593561">
    <property type="component" value="Unassembled WGS sequence"/>
</dbReference>
<feature type="compositionally biased region" description="Polar residues" evidence="1">
    <location>
        <begin position="189"/>
        <end position="204"/>
    </location>
</feature>
<comment type="caution">
    <text evidence="3">The sequence shown here is derived from an EMBL/GenBank/DDBJ whole genome shotgun (WGS) entry which is preliminary data.</text>
</comment>
<protein>
    <recommendedName>
        <fullName evidence="2">Myb/SANT-like domain-containing protein</fullName>
    </recommendedName>
</protein>
<feature type="region of interest" description="Disordered" evidence="1">
    <location>
        <begin position="188"/>
        <end position="211"/>
    </location>
</feature>
<evidence type="ECO:0000313" key="4">
    <source>
        <dbReference type="Proteomes" id="UP000593561"/>
    </source>
</evidence>
<proteinExistence type="predicted"/>
<evidence type="ECO:0000313" key="3">
    <source>
        <dbReference type="EMBL" id="MBA0634987.1"/>
    </source>
</evidence>
<dbReference type="EMBL" id="JABFAC010240056">
    <property type="protein sequence ID" value="MBA0634987.1"/>
    <property type="molecule type" value="Genomic_DNA"/>
</dbReference>
<accession>A0A7J8T9Y4</accession>
<keyword evidence="4" id="KW-1185">Reference proteome</keyword>
<sequence length="235" mass="26668">MSGFSQSSVSSQNSRGTKRKWVPEEDVALIACMVDLHNVGTFNAYTGFNVGYLNELERMLEIFLPHVMLKAKPNLELRIRTLKGDWAIVYDMLSEKDNSGFAWDEHRQLVIAEDVVHKEAGQFRHRSCPYYDQLTAIYTIDRATRKYAETNADIIEEIDVEDIATTNTHEERNNFHGCKVDVSLDEMDLSSTQPQPSRNQGESTFSKKKKKISDASDHISSTLFTDAATLLAKNI</sequence>
<dbReference type="InterPro" id="IPR024752">
    <property type="entry name" value="Myb/SANT-like_dom"/>
</dbReference>
<evidence type="ECO:0000259" key="2">
    <source>
        <dbReference type="Pfam" id="PF12776"/>
    </source>
</evidence>
<evidence type="ECO:0000256" key="1">
    <source>
        <dbReference type="SAM" id="MobiDB-lite"/>
    </source>
</evidence>
<reference evidence="3 4" key="1">
    <citation type="journal article" date="2019" name="Genome Biol. Evol.">
        <title>Insights into the evolution of the New World diploid cottons (Gossypium, subgenus Houzingenia) based on genome sequencing.</title>
        <authorList>
            <person name="Grover C.E."/>
            <person name="Arick M.A. 2nd"/>
            <person name="Thrash A."/>
            <person name="Conover J.L."/>
            <person name="Sanders W.S."/>
            <person name="Peterson D.G."/>
            <person name="Frelichowski J.E."/>
            <person name="Scheffler J.A."/>
            <person name="Scheffler B.E."/>
            <person name="Wendel J.F."/>
        </authorList>
    </citation>
    <scope>NUCLEOTIDE SEQUENCE [LARGE SCALE GENOMIC DNA]</scope>
    <source>
        <strain evidence="3">27</strain>
        <tissue evidence="3">Leaf</tissue>
    </source>
</reference>
<organism evidence="3 4">
    <name type="scientific">Gossypium davidsonii</name>
    <name type="common">Davidson's cotton</name>
    <name type="synonym">Gossypium klotzschianum subsp. davidsonii</name>
    <dbReference type="NCBI Taxonomy" id="34287"/>
    <lineage>
        <taxon>Eukaryota</taxon>
        <taxon>Viridiplantae</taxon>
        <taxon>Streptophyta</taxon>
        <taxon>Embryophyta</taxon>
        <taxon>Tracheophyta</taxon>
        <taxon>Spermatophyta</taxon>
        <taxon>Magnoliopsida</taxon>
        <taxon>eudicotyledons</taxon>
        <taxon>Gunneridae</taxon>
        <taxon>Pentapetalae</taxon>
        <taxon>rosids</taxon>
        <taxon>malvids</taxon>
        <taxon>Malvales</taxon>
        <taxon>Malvaceae</taxon>
        <taxon>Malvoideae</taxon>
        <taxon>Gossypium</taxon>
    </lineage>
</organism>
<dbReference type="AlphaFoldDB" id="A0A7J8T9Y4"/>
<name>A0A7J8T9Y4_GOSDV</name>
<dbReference type="PANTHER" id="PTHR46250">
    <property type="entry name" value="MYB/SANT-LIKE DNA-BINDING DOMAIN PROTEIN-RELATED"/>
    <property type="match status" value="1"/>
</dbReference>
<feature type="domain" description="Myb/SANT-like" evidence="2">
    <location>
        <begin position="20"/>
        <end position="116"/>
    </location>
</feature>
<dbReference type="Pfam" id="PF12776">
    <property type="entry name" value="Myb_DNA-bind_3"/>
    <property type="match status" value="1"/>
</dbReference>
<gene>
    <name evidence="3" type="ORF">Godav_029874</name>
</gene>
<dbReference type="PANTHER" id="PTHR46250:SF17">
    <property type="entry name" value="MYB_SANT-LIKE DOMAIN-CONTAINING PROTEIN"/>
    <property type="match status" value="1"/>
</dbReference>